<dbReference type="GO" id="GO:0006351">
    <property type="term" value="P:DNA-templated transcription"/>
    <property type="evidence" value="ECO:0007669"/>
    <property type="project" value="InterPro"/>
</dbReference>
<dbReference type="GO" id="GO:0008270">
    <property type="term" value="F:zinc ion binding"/>
    <property type="evidence" value="ECO:0007669"/>
    <property type="project" value="UniProtKB-KW"/>
</dbReference>
<dbReference type="PANTHER" id="PTHR40626">
    <property type="entry name" value="MIP31509P"/>
    <property type="match status" value="1"/>
</dbReference>
<dbReference type="InterPro" id="IPR051059">
    <property type="entry name" value="VerF-like"/>
</dbReference>
<evidence type="ECO:0000313" key="10">
    <source>
        <dbReference type="Proteomes" id="UP001358417"/>
    </source>
</evidence>
<keyword evidence="2" id="KW-0479">Metal-binding</keyword>
<feature type="region of interest" description="Disordered" evidence="7">
    <location>
        <begin position="1"/>
        <end position="27"/>
    </location>
</feature>
<evidence type="ECO:0000256" key="3">
    <source>
        <dbReference type="ARBA" id="ARBA00022737"/>
    </source>
</evidence>
<sequence>MRHPVSDPAADLVDENNLPREESGAHPDARYITSSAAFGLGGNTDQPEVYTSMAGGYDDQDFGFDWGLASEDIFTLLRSDHETLNLALPISTYAQAIPEGQTCLSTGSIDESMPTSSVDVSRDAIHALSQVIKELPGKLVAELENTDVASSFFDECMEFFFTIFLPTFPIIHRPTFHARDCGSPLLLNMLALGSSFIDSSEAGARSDSSQIDLGTLQGESLWSLAHAVVATSWPTLMSHRGPHDNCDGVQLVQTAALGQLYAIMSGTYTLRMTSQVFHGLGFYWSRECGMFASSIARRTTVPSISAPETEKAEAWRTWAVSEAQLRALLTHYILDGLIAQFSGNPTCVRHGANALPMPVSVEAFDAATPNDWIQEMGKGDHFDMTFRDFIYALFQPSEACLSKQIPELAMRVVLESLQSMVSEEADAGGRTIGTPSRREICNAMLRLYRSQITTSPNTAELLLRWHCIFISMTVSIRTLCDLICDACQVSEKIFRQRSTQARQHYHDIKSWTATCDARRALLHAFAIRDLIQKLPVGRSHVIHLPYAIFMAAAIQAAFMVENFQVIAVPAIIDWDIVWQDGNATSVGASPVNDISSLETQQFLQNTFAPVNTRNLSRKMSLELHNLRMQLTGISSHWGLSHLFGKVLDQWRQKLRP</sequence>
<dbReference type="GO" id="GO:0005634">
    <property type="term" value="C:nucleus"/>
    <property type="evidence" value="ECO:0007669"/>
    <property type="project" value="UniProtKB-SubCell"/>
</dbReference>
<keyword evidence="4" id="KW-0863">Zinc-finger</keyword>
<evidence type="ECO:0000256" key="4">
    <source>
        <dbReference type="ARBA" id="ARBA00022771"/>
    </source>
</evidence>
<name>A0AAV9NG65_9EURO</name>
<feature type="compositionally biased region" description="Basic and acidic residues" evidence="7">
    <location>
        <begin position="17"/>
        <end position="27"/>
    </location>
</feature>
<proteinExistence type="predicted"/>
<comment type="caution">
    <text evidence="9">The sequence shown here is derived from an EMBL/GenBank/DDBJ whole genome shotgun (WGS) entry which is preliminary data.</text>
</comment>
<keyword evidence="5" id="KW-0862">Zinc</keyword>
<accession>A0AAV9NG65</accession>
<dbReference type="GO" id="GO:0000978">
    <property type="term" value="F:RNA polymerase II cis-regulatory region sequence-specific DNA binding"/>
    <property type="evidence" value="ECO:0007669"/>
    <property type="project" value="InterPro"/>
</dbReference>
<reference evidence="9 10" key="1">
    <citation type="submission" date="2023-08" db="EMBL/GenBank/DDBJ databases">
        <title>Black Yeasts Isolated from many extreme environments.</title>
        <authorList>
            <person name="Coleine C."/>
            <person name="Stajich J.E."/>
            <person name="Selbmann L."/>
        </authorList>
    </citation>
    <scope>NUCLEOTIDE SEQUENCE [LARGE SCALE GENOMIC DNA]</scope>
    <source>
        <strain evidence="9 10">CCFEE 5792</strain>
    </source>
</reference>
<protein>
    <recommendedName>
        <fullName evidence="8">Xylanolytic transcriptional activator regulatory domain-containing protein</fullName>
    </recommendedName>
</protein>
<evidence type="ECO:0000256" key="6">
    <source>
        <dbReference type="ARBA" id="ARBA00023242"/>
    </source>
</evidence>
<dbReference type="RefSeq" id="XP_064708628.1">
    <property type="nucleotide sequence ID" value="XM_064855039.1"/>
</dbReference>
<dbReference type="InterPro" id="IPR007219">
    <property type="entry name" value="XnlR_reg_dom"/>
</dbReference>
<evidence type="ECO:0000259" key="8">
    <source>
        <dbReference type="Pfam" id="PF04082"/>
    </source>
</evidence>
<evidence type="ECO:0000313" key="9">
    <source>
        <dbReference type="EMBL" id="KAK5057510.1"/>
    </source>
</evidence>
<keyword evidence="3" id="KW-0677">Repeat</keyword>
<gene>
    <name evidence="9" type="ORF">LTR84_011510</name>
</gene>
<evidence type="ECO:0000256" key="5">
    <source>
        <dbReference type="ARBA" id="ARBA00022833"/>
    </source>
</evidence>
<comment type="subcellular location">
    <subcellularLocation>
        <location evidence="1">Nucleus</location>
    </subcellularLocation>
</comment>
<dbReference type="Pfam" id="PF04082">
    <property type="entry name" value="Fungal_trans"/>
    <property type="match status" value="1"/>
</dbReference>
<dbReference type="GO" id="GO:0000785">
    <property type="term" value="C:chromatin"/>
    <property type="evidence" value="ECO:0007669"/>
    <property type="project" value="TreeGrafter"/>
</dbReference>
<organism evidence="9 10">
    <name type="scientific">Exophiala bonariae</name>
    <dbReference type="NCBI Taxonomy" id="1690606"/>
    <lineage>
        <taxon>Eukaryota</taxon>
        <taxon>Fungi</taxon>
        <taxon>Dikarya</taxon>
        <taxon>Ascomycota</taxon>
        <taxon>Pezizomycotina</taxon>
        <taxon>Eurotiomycetes</taxon>
        <taxon>Chaetothyriomycetidae</taxon>
        <taxon>Chaetothyriales</taxon>
        <taxon>Herpotrichiellaceae</taxon>
        <taxon>Exophiala</taxon>
    </lineage>
</organism>
<feature type="domain" description="Xylanolytic transcriptional activator regulatory" evidence="8">
    <location>
        <begin position="158"/>
        <end position="373"/>
    </location>
</feature>
<dbReference type="AlphaFoldDB" id="A0AAV9NG65"/>
<evidence type="ECO:0000256" key="1">
    <source>
        <dbReference type="ARBA" id="ARBA00004123"/>
    </source>
</evidence>
<dbReference type="GeneID" id="89979660"/>
<dbReference type="EMBL" id="JAVRRD010000006">
    <property type="protein sequence ID" value="KAK5057510.1"/>
    <property type="molecule type" value="Genomic_DNA"/>
</dbReference>
<dbReference type="PANTHER" id="PTHR40626:SF14">
    <property type="entry name" value="C2H2 TYPE ZINC FINGER DOMAIN PROTEIN (AFU_ORTHOLOGUE AFUA_1G02360)"/>
    <property type="match status" value="1"/>
</dbReference>
<dbReference type="GO" id="GO:0000981">
    <property type="term" value="F:DNA-binding transcription factor activity, RNA polymerase II-specific"/>
    <property type="evidence" value="ECO:0007669"/>
    <property type="project" value="InterPro"/>
</dbReference>
<evidence type="ECO:0000256" key="2">
    <source>
        <dbReference type="ARBA" id="ARBA00022723"/>
    </source>
</evidence>
<keyword evidence="6" id="KW-0539">Nucleus</keyword>
<dbReference type="Proteomes" id="UP001358417">
    <property type="component" value="Unassembled WGS sequence"/>
</dbReference>
<dbReference type="CDD" id="cd12148">
    <property type="entry name" value="fungal_TF_MHR"/>
    <property type="match status" value="1"/>
</dbReference>
<keyword evidence="10" id="KW-1185">Reference proteome</keyword>
<evidence type="ECO:0000256" key="7">
    <source>
        <dbReference type="SAM" id="MobiDB-lite"/>
    </source>
</evidence>